<dbReference type="AlphaFoldDB" id="A0ABD1LKD7"/>
<dbReference type="PANTHER" id="PTHR47447:SF15">
    <property type="entry name" value="OS02G0120000 PROTEIN"/>
    <property type="match status" value="1"/>
</dbReference>
<dbReference type="Proteomes" id="UP001603857">
    <property type="component" value="Unassembled WGS sequence"/>
</dbReference>
<dbReference type="NCBIfam" id="TIGR00756">
    <property type="entry name" value="PPR"/>
    <property type="match status" value="1"/>
</dbReference>
<evidence type="ECO:0000256" key="1">
    <source>
        <dbReference type="ARBA" id="ARBA00007626"/>
    </source>
</evidence>
<comment type="caution">
    <text evidence="5">The sequence shown here is derived from an EMBL/GenBank/DDBJ whole genome shotgun (WGS) entry which is preliminary data.</text>
</comment>
<dbReference type="EMBL" id="JBGMDY010000008">
    <property type="protein sequence ID" value="KAL2323980.1"/>
    <property type="molecule type" value="Genomic_DNA"/>
</dbReference>
<dbReference type="Gene3D" id="1.25.40.10">
    <property type="entry name" value="Tetratricopeptide repeat domain"/>
    <property type="match status" value="1"/>
</dbReference>
<feature type="domain" description="Smr" evidence="4">
    <location>
        <begin position="354"/>
        <end position="438"/>
    </location>
</feature>
<evidence type="ECO:0000259" key="4">
    <source>
        <dbReference type="PROSITE" id="PS50828"/>
    </source>
</evidence>
<sequence length="453" mass="50187">MMMVMRVGMMGGGGERVSCVRIRMESITLSKEGERFLRKIALRRSFSAASTSTQNLIRTFVVASPKSVVLTTLSHLLSPSTSYPHLATLALPLYARITQAPWFTWSPATAAQLAALLHQLGQPTQAQSLISEATSKRTRHLVRFYGILMESHSKRGSLSAFHVAYAQLHHLLRTSSSLHVKRAAYQYIVTGFCAIDRPRQAEDLAHGLGPGLQPSPFEFKSILYAYGRLGLFGDMVRVVEEMERRGFAVDTVCCNMVVSAYGAHGDHAQMVGWLRRMREYWGVPFSVRTYNCVANCCPSVVRMTENLDELALGVEELKEALEGLGEGVVIGELLLGCGVVLAEVMVWGCEEVKLDLHGLHLAGAYLVVLIWLEEMRRRLSADHDCLPAQVTVVCGMGKHSSVRGVSRVRVLLQKMMLRMGSPLKVDRNNNGCFIAKGKAVQNWLCQFRNPPTP</sequence>
<evidence type="ECO:0000256" key="3">
    <source>
        <dbReference type="PROSITE-ProRule" id="PRU00708"/>
    </source>
</evidence>
<dbReference type="InterPro" id="IPR036063">
    <property type="entry name" value="Smr_dom_sf"/>
</dbReference>
<gene>
    <name evidence="5" type="ORF">Fmac_023038</name>
</gene>
<dbReference type="PROSITE" id="PS51375">
    <property type="entry name" value="PPR"/>
    <property type="match status" value="1"/>
</dbReference>
<feature type="repeat" description="PPR" evidence="3">
    <location>
        <begin position="215"/>
        <end position="249"/>
    </location>
</feature>
<dbReference type="Pfam" id="PF01535">
    <property type="entry name" value="PPR"/>
    <property type="match status" value="2"/>
</dbReference>
<reference evidence="5 6" key="1">
    <citation type="submission" date="2024-08" db="EMBL/GenBank/DDBJ databases">
        <title>Insights into the chromosomal genome structure of Flemingia macrophylla.</title>
        <authorList>
            <person name="Ding Y."/>
            <person name="Zhao Y."/>
            <person name="Bi W."/>
            <person name="Wu M."/>
            <person name="Zhao G."/>
            <person name="Gong Y."/>
            <person name="Li W."/>
            <person name="Zhang P."/>
        </authorList>
    </citation>
    <scope>NUCLEOTIDE SEQUENCE [LARGE SCALE GENOMIC DNA]</scope>
    <source>
        <strain evidence="5">DYQJB</strain>
        <tissue evidence="5">Leaf</tissue>
    </source>
</reference>
<dbReference type="InterPro" id="IPR002885">
    <property type="entry name" value="PPR_rpt"/>
</dbReference>
<dbReference type="SMART" id="SM00463">
    <property type="entry name" value="SMR"/>
    <property type="match status" value="1"/>
</dbReference>
<dbReference type="Gene3D" id="3.30.1370.110">
    <property type="match status" value="1"/>
</dbReference>
<protein>
    <recommendedName>
        <fullName evidence="4">Smr domain-containing protein</fullName>
    </recommendedName>
</protein>
<accession>A0ABD1LKD7</accession>
<evidence type="ECO:0000313" key="6">
    <source>
        <dbReference type="Proteomes" id="UP001603857"/>
    </source>
</evidence>
<name>A0ABD1LKD7_9FABA</name>
<dbReference type="InterPro" id="IPR011990">
    <property type="entry name" value="TPR-like_helical_dom_sf"/>
</dbReference>
<keyword evidence="2" id="KW-0677">Repeat</keyword>
<evidence type="ECO:0000313" key="5">
    <source>
        <dbReference type="EMBL" id="KAL2323980.1"/>
    </source>
</evidence>
<dbReference type="InterPro" id="IPR002625">
    <property type="entry name" value="Smr_dom"/>
</dbReference>
<comment type="similarity">
    <text evidence="1">Belongs to the PPR family. P subfamily.</text>
</comment>
<dbReference type="SUPFAM" id="SSF160443">
    <property type="entry name" value="SMR domain-like"/>
    <property type="match status" value="1"/>
</dbReference>
<dbReference type="PANTHER" id="PTHR47447">
    <property type="entry name" value="OS03G0856100 PROTEIN"/>
    <property type="match status" value="1"/>
</dbReference>
<organism evidence="5 6">
    <name type="scientific">Flemingia macrophylla</name>
    <dbReference type="NCBI Taxonomy" id="520843"/>
    <lineage>
        <taxon>Eukaryota</taxon>
        <taxon>Viridiplantae</taxon>
        <taxon>Streptophyta</taxon>
        <taxon>Embryophyta</taxon>
        <taxon>Tracheophyta</taxon>
        <taxon>Spermatophyta</taxon>
        <taxon>Magnoliopsida</taxon>
        <taxon>eudicotyledons</taxon>
        <taxon>Gunneridae</taxon>
        <taxon>Pentapetalae</taxon>
        <taxon>rosids</taxon>
        <taxon>fabids</taxon>
        <taxon>Fabales</taxon>
        <taxon>Fabaceae</taxon>
        <taxon>Papilionoideae</taxon>
        <taxon>50 kb inversion clade</taxon>
        <taxon>NPAAA clade</taxon>
        <taxon>indigoferoid/millettioid clade</taxon>
        <taxon>Phaseoleae</taxon>
        <taxon>Flemingia</taxon>
    </lineage>
</organism>
<proteinExistence type="inferred from homology"/>
<dbReference type="PROSITE" id="PS50828">
    <property type="entry name" value="SMR"/>
    <property type="match status" value="1"/>
</dbReference>
<keyword evidence="6" id="KW-1185">Reference proteome</keyword>
<evidence type="ECO:0000256" key="2">
    <source>
        <dbReference type="ARBA" id="ARBA00022737"/>
    </source>
</evidence>